<dbReference type="PANTHER" id="PTHR47019">
    <property type="entry name" value="LIPID II FLIPPASE MURJ"/>
    <property type="match status" value="1"/>
</dbReference>
<comment type="subcellular location">
    <subcellularLocation>
        <location evidence="1">Cell membrane</location>
        <topology evidence="1">Multi-pass membrane protein</topology>
    </subcellularLocation>
</comment>
<evidence type="ECO:0000256" key="8">
    <source>
        <dbReference type="SAM" id="Phobius"/>
    </source>
</evidence>
<evidence type="ECO:0000256" key="3">
    <source>
        <dbReference type="ARBA" id="ARBA00022692"/>
    </source>
</evidence>
<dbReference type="GO" id="GO:0005886">
    <property type="term" value="C:plasma membrane"/>
    <property type="evidence" value="ECO:0007669"/>
    <property type="project" value="UniProtKB-SubCell"/>
</dbReference>
<dbReference type="InterPro" id="IPR004268">
    <property type="entry name" value="MurJ"/>
</dbReference>
<evidence type="ECO:0000256" key="2">
    <source>
        <dbReference type="ARBA" id="ARBA00022475"/>
    </source>
</evidence>
<feature type="transmembrane region" description="Helical" evidence="8">
    <location>
        <begin position="339"/>
        <end position="361"/>
    </location>
</feature>
<feature type="transmembrane region" description="Helical" evidence="8">
    <location>
        <begin position="463"/>
        <end position="484"/>
    </location>
</feature>
<dbReference type="AlphaFoldDB" id="A0A927U6P1"/>
<proteinExistence type="predicted"/>
<evidence type="ECO:0000256" key="1">
    <source>
        <dbReference type="ARBA" id="ARBA00004651"/>
    </source>
</evidence>
<feature type="transmembrane region" description="Helical" evidence="8">
    <location>
        <begin position="373"/>
        <end position="391"/>
    </location>
</feature>
<keyword evidence="4" id="KW-0133">Cell shape</keyword>
<evidence type="ECO:0000313" key="10">
    <source>
        <dbReference type="Proteomes" id="UP000766246"/>
    </source>
</evidence>
<keyword evidence="2" id="KW-1003">Cell membrane</keyword>
<dbReference type="Pfam" id="PF03023">
    <property type="entry name" value="MurJ"/>
    <property type="match status" value="1"/>
</dbReference>
<dbReference type="GO" id="GO:0009252">
    <property type="term" value="P:peptidoglycan biosynthetic process"/>
    <property type="evidence" value="ECO:0007669"/>
    <property type="project" value="UniProtKB-KW"/>
</dbReference>
<feature type="transmembrane region" description="Helical" evidence="8">
    <location>
        <begin position="437"/>
        <end position="457"/>
    </location>
</feature>
<keyword evidence="7 8" id="KW-0472">Membrane</keyword>
<sequence length="496" mass="55678">MKINRTGAAVQLSGMMIVTLITQFLSIYKSAIIAANFGVSVEMDAYHFANNLSTFFLTFIGTGVTTVIIPAYVKKLDRKAIDSFITIIFGVVGILLLGVYIFRGQLVEILVDRDATFNNFVCEFMMLTMWIQILPAILSVTTAYYQCINHFVIPKTVLMLSNVGIIATLVLYKSFTVQQYLLVLLGGAFFQFIVDILIVVKLGFRFRPALCLKSPVLREMLKIFLPTIFSTGIYKINTMVDALLSSNIGEGQLTILSYADNIVGMINTLIIGNLTIYVYPKIVEKVRISQEECQRSLWRYSIAFHAVVCLIVVGFVGCGREFIGILYEHGRFTAKAADSVYLCMCIYVFGQQTNIIRDLIYRYFYTNKNTKSTVANGLITSITNIVVSIILVKPLGVYGIILGTVIAGVVSLVMITLRMRSFFGFLIPMRKIIMEFFKTEICTIVGILIVLLAKVLIPNINIFVSFFLFGMISCIVYVLCLFLLRSKVIDYVKKKD</sequence>
<feature type="transmembrane region" description="Helical" evidence="8">
    <location>
        <begin position="300"/>
        <end position="327"/>
    </location>
</feature>
<feature type="transmembrane region" description="Helical" evidence="8">
    <location>
        <begin position="124"/>
        <end position="145"/>
    </location>
</feature>
<feature type="transmembrane region" description="Helical" evidence="8">
    <location>
        <begin position="256"/>
        <end position="279"/>
    </location>
</feature>
<feature type="transmembrane region" description="Helical" evidence="8">
    <location>
        <begin position="85"/>
        <end position="104"/>
    </location>
</feature>
<keyword evidence="6 8" id="KW-1133">Transmembrane helix</keyword>
<comment type="caution">
    <text evidence="9">The sequence shown here is derived from an EMBL/GenBank/DDBJ whole genome shotgun (WGS) entry which is preliminary data.</text>
</comment>
<feature type="transmembrane region" description="Helical" evidence="8">
    <location>
        <begin position="157"/>
        <end position="175"/>
    </location>
</feature>
<name>A0A927U6P1_9FIRM</name>
<dbReference type="EMBL" id="SVER01000008">
    <property type="protein sequence ID" value="MBE5919040.1"/>
    <property type="molecule type" value="Genomic_DNA"/>
</dbReference>
<feature type="transmembrane region" description="Helical" evidence="8">
    <location>
        <begin position="216"/>
        <end position="236"/>
    </location>
</feature>
<dbReference type="GO" id="GO:0008360">
    <property type="term" value="P:regulation of cell shape"/>
    <property type="evidence" value="ECO:0007669"/>
    <property type="project" value="UniProtKB-KW"/>
</dbReference>
<keyword evidence="3 8" id="KW-0812">Transmembrane</keyword>
<feature type="transmembrane region" description="Helical" evidence="8">
    <location>
        <begin position="12"/>
        <end position="35"/>
    </location>
</feature>
<evidence type="ECO:0000313" key="9">
    <source>
        <dbReference type="EMBL" id="MBE5919040.1"/>
    </source>
</evidence>
<dbReference type="GO" id="GO:0015648">
    <property type="term" value="F:lipid-linked peptidoglycan transporter activity"/>
    <property type="evidence" value="ECO:0007669"/>
    <property type="project" value="TreeGrafter"/>
</dbReference>
<dbReference type="GO" id="GO:0034204">
    <property type="term" value="P:lipid translocation"/>
    <property type="evidence" value="ECO:0007669"/>
    <property type="project" value="TreeGrafter"/>
</dbReference>
<reference evidence="9" key="1">
    <citation type="submission" date="2019-04" db="EMBL/GenBank/DDBJ databases">
        <title>Evolution of Biomass-Degrading Anaerobic Consortia Revealed by Metagenomics.</title>
        <authorList>
            <person name="Peng X."/>
        </authorList>
    </citation>
    <scope>NUCLEOTIDE SEQUENCE</scope>
    <source>
        <strain evidence="9">SIG311</strain>
    </source>
</reference>
<dbReference type="Proteomes" id="UP000766246">
    <property type="component" value="Unassembled WGS sequence"/>
</dbReference>
<feature type="transmembrane region" description="Helical" evidence="8">
    <location>
        <begin position="55"/>
        <end position="73"/>
    </location>
</feature>
<protein>
    <submittedName>
        <fullName evidence="9">Polysaccharide biosynthesis protein</fullName>
    </submittedName>
</protein>
<accession>A0A927U6P1</accession>
<organism evidence="9 10">
    <name type="scientific">Pseudobutyrivibrio ruminis</name>
    <dbReference type="NCBI Taxonomy" id="46206"/>
    <lineage>
        <taxon>Bacteria</taxon>
        <taxon>Bacillati</taxon>
        <taxon>Bacillota</taxon>
        <taxon>Clostridia</taxon>
        <taxon>Lachnospirales</taxon>
        <taxon>Lachnospiraceae</taxon>
        <taxon>Pseudobutyrivibrio</taxon>
    </lineage>
</organism>
<feature type="transmembrane region" description="Helical" evidence="8">
    <location>
        <begin position="181"/>
        <end position="204"/>
    </location>
</feature>
<evidence type="ECO:0000256" key="4">
    <source>
        <dbReference type="ARBA" id="ARBA00022960"/>
    </source>
</evidence>
<dbReference type="PANTHER" id="PTHR47019:SF1">
    <property type="entry name" value="LIPID II FLIPPASE MURJ"/>
    <property type="match status" value="1"/>
</dbReference>
<keyword evidence="5" id="KW-0573">Peptidoglycan synthesis</keyword>
<dbReference type="InterPro" id="IPR051050">
    <property type="entry name" value="Lipid_II_flippase_MurJ/MviN"/>
</dbReference>
<evidence type="ECO:0000256" key="5">
    <source>
        <dbReference type="ARBA" id="ARBA00022984"/>
    </source>
</evidence>
<gene>
    <name evidence="9" type="ORF">E7272_04270</name>
</gene>
<feature type="transmembrane region" description="Helical" evidence="8">
    <location>
        <begin position="397"/>
        <end position="417"/>
    </location>
</feature>
<evidence type="ECO:0000256" key="7">
    <source>
        <dbReference type="ARBA" id="ARBA00023136"/>
    </source>
</evidence>
<evidence type="ECO:0000256" key="6">
    <source>
        <dbReference type="ARBA" id="ARBA00022989"/>
    </source>
</evidence>